<protein>
    <recommendedName>
        <fullName evidence="1">Dinitrogenase iron-molybdenum cofactor biosynthesis domain-containing protein</fullName>
    </recommendedName>
</protein>
<dbReference type="Gene3D" id="3.30.420.130">
    <property type="entry name" value="Dinitrogenase iron-molybdenum cofactor biosynthesis domain"/>
    <property type="match status" value="1"/>
</dbReference>
<proteinExistence type="predicted"/>
<reference evidence="2 3" key="1">
    <citation type="submission" date="2013-11" db="EMBL/GenBank/DDBJ databases">
        <title>Comparative genomics of Ignicoccus.</title>
        <authorList>
            <person name="Podar M."/>
        </authorList>
    </citation>
    <scope>NUCLEOTIDE SEQUENCE [LARGE SCALE GENOMIC DNA]</scope>
    <source>
        <strain evidence="2 3">DSM 13165</strain>
    </source>
</reference>
<dbReference type="RefSeq" id="WP_075049134.1">
    <property type="nucleotide sequence ID" value="NZ_CP006867.1"/>
</dbReference>
<name>A0A0U3F3I4_9CREN</name>
<dbReference type="STRING" id="940295.EYM_00225"/>
<dbReference type="SUPFAM" id="SSF53146">
    <property type="entry name" value="Nitrogenase accessory factor-like"/>
    <property type="match status" value="1"/>
</dbReference>
<feature type="domain" description="Dinitrogenase iron-molybdenum cofactor biosynthesis" evidence="1">
    <location>
        <begin position="17"/>
        <end position="109"/>
    </location>
</feature>
<dbReference type="EMBL" id="CP006867">
    <property type="protein sequence ID" value="ALU12101.1"/>
    <property type="molecule type" value="Genomic_DNA"/>
</dbReference>
<evidence type="ECO:0000259" key="1">
    <source>
        <dbReference type="Pfam" id="PF02579"/>
    </source>
</evidence>
<dbReference type="GeneID" id="30679464"/>
<evidence type="ECO:0000313" key="3">
    <source>
        <dbReference type="Proteomes" id="UP000060778"/>
    </source>
</evidence>
<dbReference type="Proteomes" id="UP000060778">
    <property type="component" value="Chromosome"/>
</dbReference>
<dbReference type="KEGG" id="iis:EYM_00225"/>
<sequence>MVCVVVPTDDGKTVKLGHFGDAKKYLHYVKTEDGWKVVKEIPNPYSEEEEHVHNTLEKRKEILRLNNDCDVFVYTFFGPGGEKFMKEHGKIVVHVDPKTTIEEALRKVEQILSGVAH</sequence>
<evidence type="ECO:0000313" key="2">
    <source>
        <dbReference type="EMBL" id="ALU12101.1"/>
    </source>
</evidence>
<dbReference type="AlphaFoldDB" id="A0A0U3F3I4"/>
<gene>
    <name evidence="2" type="ORF">EYM_00225</name>
</gene>
<organism evidence="2 3">
    <name type="scientific">Ignicoccus islandicus DSM 13165</name>
    <dbReference type="NCBI Taxonomy" id="940295"/>
    <lineage>
        <taxon>Archaea</taxon>
        <taxon>Thermoproteota</taxon>
        <taxon>Thermoprotei</taxon>
        <taxon>Desulfurococcales</taxon>
        <taxon>Desulfurococcaceae</taxon>
        <taxon>Ignicoccus</taxon>
    </lineage>
</organism>
<dbReference type="InterPro" id="IPR036105">
    <property type="entry name" value="DiNase_FeMo-co_biosyn_sf"/>
</dbReference>
<dbReference type="OrthoDB" id="23842at2157"/>
<keyword evidence="3" id="KW-1185">Reference proteome</keyword>
<dbReference type="Pfam" id="PF02579">
    <property type="entry name" value="Nitro_FeMo-Co"/>
    <property type="match status" value="1"/>
</dbReference>
<dbReference type="InterPro" id="IPR003731">
    <property type="entry name" value="Di-Nase_FeMo-co_biosynth"/>
</dbReference>
<accession>A0A0U3F3I4</accession>